<dbReference type="KEGG" id="mhe:MHC_01625"/>
<keyword evidence="3" id="KW-1185">Reference proteome</keyword>
<evidence type="ECO:0000313" key="2">
    <source>
        <dbReference type="EMBL" id="AEW45191.1"/>
    </source>
</evidence>
<organism evidence="2 3">
    <name type="scientific">Mycoplasma haemocanis (strain Illinois)</name>
    <dbReference type="NCBI Taxonomy" id="1111676"/>
    <lineage>
        <taxon>Bacteria</taxon>
        <taxon>Bacillati</taxon>
        <taxon>Mycoplasmatota</taxon>
        <taxon>Mollicutes</taxon>
        <taxon>Mycoplasmataceae</taxon>
        <taxon>Mycoplasma</taxon>
    </lineage>
</organism>
<evidence type="ECO:0000313" key="3">
    <source>
        <dbReference type="Proteomes" id="UP000009135"/>
    </source>
</evidence>
<dbReference type="Proteomes" id="UP000009135">
    <property type="component" value="Chromosome"/>
</dbReference>
<sequence length="128" mass="14649">MPKLPIIGSVLVVGGGAGVGGVAMEFSKPKGRNISLAKNKKPSPFKMPTRCEFFWIQDSGKRTVKKIEESRLQREIKEQKTEDLWKRLDSDCSVKWKIYVAKRYVSGSSRMNQWVYEDGDQKHSWTVI</sequence>
<reference evidence="2 3" key="1">
    <citation type="journal article" date="2012" name="J. Bacteriol.">
        <title>Complete genome sequence of Mycoplasma haemocanis strain Illinois.</title>
        <authorList>
            <person name="do Nascimento N.C."/>
            <person name="Guimaraes A.M."/>
            <person name="Santos A.P."/>
            <person name="Sanmiguel P.J."/>
            <person name="Messick J.B."/>
        </authorList>
    </citation>
    <scope>NUCLEOTIDE SEQUENCE [LARGE SCALE GENOMIC DNA]</scope>
    <source>
        <strain evidence="2 3">Illinois</strain>
    </source>
</reference>
<keyword evidence="1" id="KW-1133">Transmembrane helix</keyword>
<accession>H6N6B9</accession>
<dbReference type="HOGENOM" id="CLU_139732_0_0_14"/>
<name>H6N6B9_MYCHN</name>
<dbReference type="AlphaFoldDB" id="H6N6B9"/>
<dbReference type="STRING" id="1111676.MHC_01625"/>
<dbReference type="EMBL" id="CP003199">
    <property type="protein sequence ID" value="AEW45191.1"/>
    <property type="molecule type" value="Genomic_DNA"/>
</dbReference>
<evidence type="ECO:0000256" key="1">
    <source>
        <dbReference type="SAM" id="Phobius"/>
    </source>
</evidence>
<protein>
    <submittedName>
        <fullName evidence="2">Uncharacterized protein</fullName>
    </submittedName>
</protein>
<gene>
    <name evidence="2" type="ordered locus">MHC_01625</name>
</gene>
<keyword evidence="1" id="KW-0472">Membrane</keyword>
<keyword evidence="1" id="KW-0812">Transmembrane</keyword>
<feature type="transmembrane region" description="Helical" evidence="1">
    <location>
        <begin position="6"/>
        <end position="26"/>
    </location>
</feature>
<proteinExistence type="predicted"/>